<organism evidence="2 3">
    <name type="scientific">Enhygromyxa salina</name>
    <dbReference type="NCBI Taxonomy" id="215803"/>
    <lineage>
        <taxon>Bacteria</taxon>
        <taxon>Pseudomonadati</taxon>
        <taxon>Myxococcota</taxon>
        <taxon>Polyangia</taxon>
        <taxon>Nannocystales</taxon>
        <taxon>Nannocystaceae</taxon>
        <taxon>Enhygromyxa</taxon>
    </lineage>
</organism>
<dbReference type="AlphaFoldDB" id="A0A2S9YYH7"/>
<sequence>MASNPKFSCTPGLLICLIGCQSTPNSEPTQLPVEQVAADPEPVPEQPDPEPAPPPMTWDEVRTALPETNDYAQITLADPPAWLGEVDTVWVRVGKQCRPIALAPEPDEHASLEQCHEVVRKADVTCTVAVEVGRLFRPTGPQFCDTELPSGGGSGSATFGVPDNWDEAWSLVAANELELRYAKTWALAVEADHLMWVEYACSADSVAALDEALIAEGISEQARPELLNQRHGVVGHARRCLERVGIRLDAWSSEAGNRGDRGAGVRSEPGTHDCALPCPDTAQDLRRINAVLTTQRFVRIDDNRSLVVHRTRPACEATVDGGLPALAKNPCR</sequence>
<protein>
    <submittedName>
        <fullName evidence="2">Uncharacterized protein</fullName>
    </submittedName>
</protein>
<evidence type="ECO:0000313" key="3">
    <source>
        <dbReference type="Proteomes" id="UP000238823"/>
    </source>
</evidence>
<evidence type="ECO:0000256" key="1">
    <source>
        <dbReference type="SAM" id="MobiDB-lite"/>
    </source>
</evidence>
<accession>A0A2S9YYH7</accession>
<dbReference type="Proteomes" id="UP000238823">
    <property type="component" value="Unassembled WGS sequence"/>
</dbReference>
<proteinExistence type="predicted"/>
<evidence type="ECO:0000313" key="2">
    <source>
        <dbReference type="EMBL" id="PRQ10143.1"/>
    </source>
</evidence>
<gene>
    <name evidence="2" type="ORF">ENSA7_00920</name>
</gene>
<reference evidence="2 3" key="1">
    <citation type="submission" date="2018-03" db="EMBL/GenBank/DDBJ databases">
        <title>Draft Genome Sequences of the Obligatory Marine Myxobacteria Enhygromyxa salina SWB007.</title>
        <authorList>
            <person name="Poehlein A."/>
            <person name="Moghaddam J.A."/>
            <person name="Harms H."/>
            <person name="Alanjari M."/>
            <person name="Koenig G.M."/>
            <person name="Daniel R."/>
            <person name="Schaeberle T.F."/>
        </authorList>
    </citation>
    <scope>NUCLEOTIDE SEQUENCE [LARGE SCALE GENOMIC DNA]</scope>
    <source>
        <strain evidence="2 3">SWB007</strain>
    </source>
</reference>
<name>A0A2S9YYH7_9BACT</name>
<feature type="region of interest" description="Disordered" evidence="1">
    <location>
        <begin position="25"/>
        <end position="54"/>
    </location>
</feature>
<feature type="compositionally biased region" description="Pro residues" evidence="1">
    <location>
        <begin position="41"/>
        <end position="54"/>
    </location>
</feature>
<comment type="caution">
    <text evidence="2">The sequence shown here is derived from an EMBL/GenBank/DDBJ whole genome shotgun (WGS) entry which is preliminary data.</text>
</comment>
<dbReference type="EMBL" id="PVNL01000002">
    <property type="protein sequence ID" value="PRQ10143.1"/>
    <property type="molecule type" value="Genomic_DNA"/>
</dbReference>